<dbReference type="InterPro" id="IPR011041">
    <property type="entry name" value="Quinoprot_gluc/sorb_DH_b-prop"/>
</dbReference>
<dbReference type="PROSITE" id="PS51820">
    <property type="entry name" value="PA14"/>
    <property type="match status" value="1"/>
</dbReference>
<dbReference type="Gene3D" id="2.120.10.30">
    <property type="entry name" value="TolB, C-terminal domain"/>
    <property type="match status" value="1"/>
</dbReference>
<dbReference type="SMART" id="SM00089">
    <property type="entry name" value="PKD"/>
    <property type="match status" value="1"/>
</dbReference>
<evidence type="ECO:0000313" key="5">
    <source>
        <dbReference type="Proteomes" id="UP000663801"/>
    </source>
</evidence>
<dbReference type="InterPro" id="IPR008979">
    <property type="entry name" value="Galactose-bd-like_sf"/>
</dbReference>
<gene>
    <name evidence="4" type="ORF">JL107_04375</name>
</gene>
<dbReference type="InterPro" id="IPR011658">
    <property type="entry name" value="PA14_dom"/>
</dbReference>
<evidence type="ECO:0000313" key="4">
    <source>
        <dbReference type="EMBL" id="MBM9475678.1"/>
    </source>
</evidence>
<dbReference type="Pfam" id="PF18911">
    <property type="entry name" value="PKD_4"/>
    <property type="match status" value="1"/>
</dbReference>
<keyword evidence="5" id="KW-1185">Reference proteome</keyword>
<evidence type="ECO:0000259" key="3">
    <source>
        <dbReference type="PROSITE" id="PS51820"/>
    </source>
</evidence>
<dbReference type="PROSITE" id="PS50093">
    <property type="entry name" value="PKD"/>
    <property type="match status" value="1"/>
</dbReference>
<evidence type="ECO:0000259" key="2">
    <source>
        <dbReference type="PROSITE" id="PS50093"/>
    </source>
</evidence>
<name>A0A939BZF8_9ACTN</name>
<dbReference type="CDD" id="cd00146">
    <property type="entry name" value="PKD"/>
    <property type="match status" value="1"/>
</dbReference>
<organism evidence="4 5">
    <name type="scientific">Nakamurella flavida</name>
    <dbReference type="NCBI Taxonomy" id="363630"/>
    <lineage>
        <taxon>Bacteria</taxon>
        <taxon>Bacillati</taxon>
        <taxon>Actinomycetota</taxon>
        <taxon>Actinomycetes</taxon>
        <taxon>Nakamurellales</taxon>
        <taxon>Nakamurellaceae</taxon>
        <taxon>Nakamurella</taxon>
    </lineage>
</organism>
<dbReference type="PANTHER" id="PTHR19328:SF13">
    <property type="entry name" value="HIPL1 PROTEIN"/>
    <property type="match status" value="1"/>
</dbReference>
<dbReference type="Gene3D" id="2.60.120.260">
    <property type="entry name" value="Galactose-binding domain-like"/>
    <property type="match status" value="1"/>
</dbReference>
<feature type="signal peptide" evidence="1">
    <location>
        <begin position="1"/>
        <end position="28"/>
    </location>
</feature>
<dbReference type="Proteomes" id="UP000663801">
    <property type="component" value="Unassembled WGS sequence"/>
</dbReference>
<dbReference type="InterPro" id="IPR012938">
    <property type="entry name" value="Glc/Sorbosone_DH"/>
</dbReference>
<dbReference type="SMART" id="SM00758">
    <property type="entry name" value="PA14"/>
    <property type="match status" value="1"/>
</dbReference>
<feature type="domain" description="PA14" evidence="3">
    <location>
        <begin position="710"/>
        <end position="847"/>
    </location>
</feature>
<dbReference type="SUPFAM" id="SSF49785">
    <property type="entry name" value="Galactose-binding domain-like"/>
    <property type="match status" value="1"/>
</dbReference>
<dbReference type="InterPro" id="IPR013783">
    <property type="entry name" value="Ig-like_fold"/>
</dbReference>
<dbReference type="Pfam" id="PF07691">
    <property type="entry name" value="PA14"/>
    <property type="match status" value="1"/>
</dbReference>
<accession>A0A939BZF8</accession>
<dbReference type="InterPro" id="IPR011042">
    <property type="entry name" value="6-blade_b-propeller_TolB-like"/>
</dbReference>
<feature type="chain" id="PRO_5037854882" evidence="1">
    <location>
        <begin position="29"/>
        <end position="1000"/>
    </location>
</feature>
<dbReference type="Gene3D" id="2.60.120.430">
    <property type="entry name" value="Galactose-binding lectin"/>
    <property type="match status" value="1"/>
</dbReference>
<reference evidence="4" key="1">
    <citation type="submission" date="2021-01" db="EMBL/GenBank/DDBJ databases">
        <title>KCTC 19127 draft genome.</title>
        <authorList>
            <person name="An D."/>
        </authorList>
    </citation>
    <scope>NUCLEOTIDE SEQUENCE</scope>
    <source>
        <strain evidence="4">KCTC 19127</strain>
    </source>
</reference>
<dbReference type="AlphaFoldDB" id="A0A939BZF8"/>
<dbReference type="EMBL" id="JAERWL010000005">
    <property type="protein sequence ID" value="MBM9475678.1"/>
    <property type="molecule type" value="Genomic_DNA"/>
</dbReference>
<dbReference type="Pfam" id="PF07995">
    <property type="entry name" value="GSDH"/>
    <property type="match status" value="1"/>
</dbReference>
<evidence type="ECO:0000256" key="1">
    <source>
        <dbReference type="SAM" id="SignalP"/>
    </source>
</evidence>
<dbReference type="InterPro" id="IPR022409">
    <property type="entry name" value="PKD/Chitinase_dom"/>
</dbReference>
<sequence length="1000" mass="103182">MRRGLPVLLVLLLTVGLTVLSPPRPASAAVLADGFTDTTVAAVARPTAVAPTGDGRVLVASQTGQLRVVRDGALVPTPALDLAAAGVLCSNYERGLLGVAAGPASAGTVPLYLFYTARNPADTARNCPQAYTGQDARAPRNRVSRFLLGADDRVVPGSETVLLDGISSASGYHNAGDLHLGQDGTLFVSTGDGMCDYAGDSGCGPANDAARDRNALVGKIVRITTSGAVPADNPFASGSGTASCRTGPVAVGLTCREMYATGLRNPFRMAFDPDAATTSFRIHDVGQDLWEEIDQGIAGADYGWNLREGPCATGTQAPCSPTPAGLTDPVLSYPHSSGCASITGGAYVPDAAGWPAALTDGYLYADYVCGKIVAVSPSGSTTDLATELGTGSAVAMAFGPQFAADGAVVPGRQALYYTTYLGGGELHAITASGTANRPPDAVLTASTTDGPAPLAVTLDGSASSDPDGQALTYRFDPGDGSGVVNGAQPSVRHDYPAGTWTASLTVVDSAGATSAPATVVVRSGNTAPSVRILAPASGDLFTTGTSYPLRGEATDAQDGVMPASALRWTVIRHHDTHTHPYLGPLTGNALSLLGPEPEDLSATRNSWLEVQLAATDAQGATTTVSREFRPRLVPVTVATEPAGRRVLVNAETVTGGTTITSWAGFGLRVSVPAQTDTAGRSYGLDGWSDGGANAHTVTTPAAATTLTAALSLRGLQAAYFDGADFTGARVDRLDATVAFDWGSGSPAPSLGPDTFSARWTGQVQAPVSGTYTFSTTSDDGVRLWVGGRLLVDQWADHSRRTDTATITLTAGVRYPVAMEYHETGGAAVAQLRWSYPGQGTQIVPTDRLFPRYAVTFRPATSPTVPGWTTDSGGAFAARAGLRYGWNAPVLVRDRGATDIPDERYDTLALLQQAPNPTARWELALPSGSYGVRIVAGDPSWTDSIYALTAEGVPVVTGRATAAARWLDRTAAVTVSDGRLSITDSGVARNSKISFVEVSLR</sequence>
<dbReference type="InterPro" id="IPR037524">
    <property type="entry name" value="PA14/GLEYA"/>
</dbReference>
<protein>
    <submittedName>
        <fullName evidence="4">PQQ-dependent sugar dehydrogenase</fullName>
    </submittedName>
</protein>
<feature type="domain" description="PKD" evidence="2">
    <location>
        <begin position="439"/>
        <end position="521"/>
    </location>
</feature>
<comment type="caution">
    <text evidence="4">The sequence shown here is derived from an EMBL/GenBank/DDBJ whole genome shotgun (WGS) entry which is preliminary data.</text>
</comment>
<dbReference type="RefSeq" id="WP_205255781.1">
    <property type="nucleotide sequence ID" value="NZ_BAAAPV010000002.1"/>
</dbReference>
<dbReference type="Gene3D" id="2.60.40.10">
    <property type="entry name" value="Immunoglobulins"/>
    <property type="match status" value="1"/>
</dbReference>
<dbReference type="PANTHER" id="PTHR19328">
    <property type="entry name" value="HEDGEHOG-INTERACTING PROTEIN"/>
    <property type="match status" value="1"/>
</dbReference>
<dbReference type="SUPFAM" id="SSF56988">
    <property type="entry name" value="Anthrax protective antigen"/>
    <property type="match status" value="1"/>
</dbReference>
<dbReference type="InterPro" id="IPR000601">
    <property type="entry name" value="PKD_dom"/>
</dbReference>
<dbReference type="SUPFAM" id="SSF50952">
    <property type="entry name" value="Soluble quinoprotein glucose dehydrogenase"/>
    <property type="match status" value="1"/>
</dbReference>
<dbReference type="GO" id="GO:0005975">
    <property type="term" value="P:carbohydrate metabolic process"/>
    <property type="evidence" value="ECO:0007669"/>
    <property type="project" value="UniProtKB-ARBA"/>
</dbReference>
<proteinExistence type="predicted"/>
<dbReference type="InterPro" id="IPR035986">
    <property type="entry name" value="PKD_dom_sf"/>
</dbReference>
<keyword evidence="1" id="KW-0732">Signal</keyword>
<dbReference type="SUPFAM" id="SSF49299">
    <property type="entry name" value="PKD domain"/>
    <property type="match status" value="1"/>
</dbReference>